<dbReference type="PANTHER" id="PTHR24252">
    <property type="entry name" value="ACROSIN-RELATED"/>
    <property type="match status" value="1"/>
</dbReference>
<dbReference type="Proteomes" id="UP000694941">
    <property type="component" value="Unplaced"/>
</dbReference>
<dbReference type="GeneID" id="106465950"/>
<accession>A0ABM1T166</accession>
<dbReference type="PROSITE" id="PS00135">
    <property type="entry name" value="TRYPSIN_SER"/>
    <property type="match status" value="1"/>
</dbReference>
<feature type="signal peptide" evidence="6">
    <location>
        <begin position="1"/>
        <end position="22"/>
    </location>
</feature>
<keyword evidence="1" id="KW-0353">Hemolymph clotting</keyword>
<dbReference type="Gene3D" id="2.60.120.290">
    <property type="entry name" value="Spermadhesin, CUB domain"/>
    <property type="match status" value="1"/>
</dbReference>
<keyword evidence="5" id="KW-0720">Serine protease</keyword>
<protein>
    <submittedName>
        <fullName evidence="10">Chymotrypsinogen A-like isoform X1</fullName>
    </submittedName>
</protein>
<dbReference type="InterPro" id="IPR023415">
    <property type="entry name" value="LDLR_class-A_CS"/>
</dbReference>
<keyword evidence="2 4" id="KW-1015">Disulfide bond</keyword>
<feature type="chain" id="PRO_5047004958" evidence="6">
    <location>
        <begin position="23"/>
        <end position="464"/>
    </location>
</feature>
<dbReference type="SUPFAM" id="SSF50494">
    <property type="entry name" value="Trypsin-like serine proteases"/>
    <property type="match status" value="1"/>
</dbReference>
<dbReference type="Gene3D" id="2.40.10.10">
    <property type="entry name" value="Trypsin-like serine proteases"/>
    <property type="match status" value="1"/>
</dbReference>
<comment type="caution">
    <text evidence="3">Lacks conserved residue(s) required for the propagation of feature annotation.</text>
</comment>
<evidence type="ECO:0000256" key="6">
    <source>
        <dbReference type="SAM" id="SignalP"/>
    </source>
</evidence>
<sequence>MAWLCTILGSALCTLCITLVASQLLPRDDGDVTIACRVFQRQEMQGLKGTIRSPSDSNLNNYPRNSRCEWGFSKVGPNQFVSFRFVNMRIELTPMCNKDFVAIKKWNSVVRKFCGNDAPSKFTLSSGSSISIEFRSDDIFEFSGFELEYEVLNVDPTCSKEDLRCLNDRCVPRSQMCDKVDQCGDGTDEQSCGFKRIDPDVCGYTPIPPVIGNGDRIIGGQEAIQGSWPWQVSLQETGTYPEGHFCGGVLINTMWILTAGHCVANRGKTSFKLIFGKHHRWEKDPEEVVRYPKHICVNRGFNGVYLLNDIALVQLNAPVYYSDVIQPVCLPEKDEELQPGTFVHSTGWGSTFGTGHFEVLKQVMVPVISWNKCQNYKLILPLNKNSICTGYETGGFNTCFGDSGGPLVVPKNKMWNLYGTVSWGPRSCGVKQHPAIFAKVSAYVDWIKQVMEDVEAGRIAYCRA</sequence>
<dbReference type="PROSITE" id="PS01209">
    <property type="entry name" value="LDLRA_1"/>
    <property type="match status" value="1"/>
</dbReference>
<dbReference type="CDD" id="cd00041">
    <property type="entry name" value="CUB"/>
    <property type="match status" value="1"/>
</dbReference>
<feature type="disulfide bond" evidence="4">
    <location>
        <begin position="165"/>
        <end position="183"/>
    </location>
</feature>
<evidence type="ECO:0000256" key="5">
    <source>
        <dbReference type="RuleBase" id="RU363034"/>
    </source>
</evidence>
<dbReference type="InterPro" id="IPR036055">
    <property type="entry name" value="LDL_receptor-like_sf"/>
</dbReference>
<dbReference type="Pfam" id="PF00089">
    <property type="entry name" value="Trypsin"/>
    <property type="match status" value="1"/>
</dbReference>
<evidence type="ECO:0000256" key="4">
    <source>
        <dbReference type="PROSITE-ProRule" id="PRU00124"/>
    </source>
</evidence>
<dbReference type="CDD" id="cd00190">
    <property type="entry name" value="Tryp_SPc"/>
    <property type="match status" value="1"/>
</dbReference>
<evidence type="ECO:0000259" key="8">
    <source>
        <dbReference type="PROSITE" id="PS50240"/>
    </source>
</evidence>
<feature type="disulfide bond" evidence="4">
    <location>
        <begin position="177"/>
        <end position="192"/>
    </location>
</feature>
<dbReference type="InterPro" id="IPR001254">
    <property type="entry name" value="Trypsin_dom"/>
</dbReference>
<keyword evidence="5" id="KW-0645">Protease</keyword>
<feature type="disulfide bond" evidence="4">
    <location>
        <begin position="158"/>
        <end position="170"/>
    </location>
</feature>
<evidence type="ECO:0000256" key="3">
    <source>
        <dbReference type="PROSITE-ProRule" id="PRU00059"/>
    </source>
</evidence>
<dbReference type="InterPro" id="IPR043504">
    <property type="entry name" value="Peptidase_S1_PA_chymotrypsin"/>
</dbReference>
<dbReference type="InterPro" id="IPR002172">
    <property type="entry name" value="LDrepeatLR_classA_rpt"/>
</dbReference>
<dbReference type="PROSITE" id="PS50240">
    <property type="entry name" value="TRYPSIN_DOM"/>
    <property type="match status" value="1"/>
</dbReference>
<dbReference type="PRINTS" id="PR00722">
    <property type="entry name" value="CHYMOTRYPSIN"/>
</dbReference>
<feature type="domain" description="Peptidase S1" evidence="8">
    <location>
        <begin position="217"/>
        <end position="452"/>
    </location>
</feature>
<dbReference type="PANTHER" id="PTHR24252:SF7">
    <property type="entry name" value="HYALIN"/>
    <property type="match status" value="1"/>
</dbReference>
<dbReference type="SUPFAM" id="SSF49854">
    <property type="entry name" value="Spermadhesin, CUB domain"/>
    <property type="match status" value="1"/>
</dbReference>
<feature type="domain" description="CUB" evidence="7">
    <location>
        <begin position="36"/>
        <end position="152"/>
    </location>
</feature>
<organism evidence="9 10">
    <name type="scientific">Limulus polyphemus</name>
    <name type="common">Atlantic horseshoe crab</name>
    <dbReference type="NCBI Taxonomy" id="6850"/>
    <lineage>
        <taxon>Eukaryota</taxon>
        <taxon>Metazoa</taxon>
        <taxon>Ecdysozoa</taxon>
        <taxon>Arthropoda</taxon>
        <taxon>Chelicerata</taxon>
        <taxon>Merostomata</taxon>
        <taxon>Xiphosura</taxon>
        <taxon>Limulidae</taxon>
        <taxon>Limulus</taxon>
    </lineage>
</organism>
<dbReference type="PROSITE" id="PS01180">
    <property type="entry name" value="CUB"/>
    <property type="match status" value="1"/>
</dbReference>
<reference evidence="10" key="1">
    <citation type="submission" date="2025-08" db="UniProtKB">
        <authorList>
            <consortium name="RefSeq"/>
        </authorList>
    </citation>
    <scope>IDENTIFICATION</scope>
    <source>
        <tissue evidence="10">Muscle</tissue>
    </source>
</reference>
<dbReference type="InterPro" id="IPR009003">
    <property type="entry name" value="Peptidase_S1_PA"/>
</dbReference>
<dbReference type="SMART" id="SM00020">
    <property type="entry name" value="Tryp_SPc"/>
    <property type="match status" value="1"/>
</dbReference>
<dbReference type="SUPFAM" id="SSF57424">
    <property type="entry name" value="LDL receptor-like module"/>
    <property type="match status" value="1"/>
</dbReference>
<evidence type="ECO:0000259" key="7">
    <source>
        <dbReference type="PROSITE" id="PS01180"/>
    </source>
</evidence>
<dbReference type="Gene3D" id="4.10.400.10">
    <property type="entry name" value="Low-density Lipoprotein Receptor"/>
    <property type="match status" value="1"/>
</dbReference>
<keyword evidence="6" id="KW-0732">Signal</keyword>
<dbReference type="RefSeq" id="XP_022249622.1">
    <property type="nucleotide sequence ID" value="XM_022393914.1"/>
</dbReference>
<dbReference type="InterPro" id="IPR035914">
    <property type="entry name" value="Sperma_CUB_dom_sf"/>
</dbReference>
<dbReference type="PROSITE" id="PS00134">
    <property type="entry name" value="TRYPSIN_HIS"/>
    <property type="match status" value="1"/>
</dbReference>
<dbReference type="PROSITE" id="PS50068">
    <property type="entry name" value="LDLRA_2"/>
    <property type="match status" value="1"/>
</dbReference>
<dbReference type="CDD" id="cd00112">
    <property type="entry name" value="LDLa"/>
    <property type="match status" value="1"/>
</dbReference>
<evidence type="ECO:0000313" key="10">
    <source>
        <dbReference type="RefSeq" id="XP_022249622.1"/>
    </source>
</evidence>
<dbReference type="SMART" id="SM00042">
    <property type="entry name" value="CUB"/>
    <property type="match status" value="1"/>
</dbReference>
<gene>
    <name evidence="10" type="primary">LOC106465950</name>
</gene>
<name>A0ABM1T166_LIMPO</name>
<dbReference type="InterPro" id="IPR033116">
    <property type="entry name" value="TRYPSIN_SER"/>
</dbReference>
<keyword evidence="9" id="KW-1185">Reference proteome</keyword>
<dbReference type="InterPro" id="IPR001314">
    <property type="entry name" value="Peptidase_S1A"/>
</dbReference>
<proteinExistence type="predicted"/>
<dbReference type="Pfam" id="PF00057">
    <property type="entry name" value="Ldl_recept_a"/>
    <property type="match status" value="1"/>
</dbReference>
<evidence type="ECO:0000256" key="1">
    <source>
        <dbReference type="ARBA" id="ARBA00022820"/>
    </source>
</evidence>
<dbReference type="SMART" id="SM00192">
    <property type="entry name" value="LDLa"/>
    <property type="match status" value="1"/>
</dbReference>
<dbReference type="InterPro" id="IPR018114">
    <property type="entry name" value="TRYPSIN_HIS"/>
</dbReference>
<evidence type="ECO:0000313" key="9">
    <source>
        <dbReference type="Proteomes" id="UP000694941"/>
    </source>
</evidence>
<evidence type="ECO:0000256" key="2">
    <source>
        <dbReference type="ARBA" id="ARBA00023157"/>
    </source>
</evidence>
<dbReference type="InterPro" id="IPR000859">
    <property type="entry name" value="CUB_dom"/>
</dbReference>
<keyword evidence="5" id="KW-0378">Hydrolase</keyword>
<dbReference type="Pfam" id="PF00431">
    <property type="entry name" value="CUB"/>
    <property type="match status" value="1"/>
</dbReference>